<dbReference type="Proteomes" id="UP000006276">
    <property type="component" value="Chromosome"/>
</dbReference>
<protein>
    <submittedName>
        <fullName evidence="1">Uncharacterized protein</fullName>
    </submittedName>
</protein>
<evidence type="ECO:0000313" key="2">
    <source>
        <dbReference type="Proteomes" id="UP000006276"/>
    </source>
</evidence>
<dbReference type="KEGG" id="rag:B739_0137"/>
<evidence type="ECO:0000313" key="1">
    <source>
        <dbReference type="EMBL" id="AFR34745.1"/>
    </source>
</evidence>
<accession>J9QX95</accession>
<sequence length="60" mass="7778">MQKKERLNQRNRKIRERYQSLKNKYPYWKEEYIYKKLEDEFYLSSRTLEDILYCRGDYKE</sequence>
<organism evidence="1 2">
    <name type="scientific">Riemerella anatipestifer RA-CH-1</name>
    <dbReference type="NCBI Taxonomy" id="1228997"/>
    <lineage>
        <taxon>Bacteria</taxon>
        <taxon>Pseudomonadati</taxon>
        <taxon>Bacteroidota</taxon>
        <taxon>Flavobacteriia</taxon>
        <taxon>Flavobacteriales</taxon>
        <taxon>Weeksellaceae</taxon>
        <taxon>Riemerella</taxon>
    </lineage>
</organism>
<reference evidence="1 2" key="1">
    <citation type="submission" date="2012-09" db="EMBL/GenBank/DDBJ databases">
        <title>Riemerella anatipestifer vaccine strains.</title>
        <authorList>
            <person name="Chun C.A."/>
            <person name="Shu W.M."/>
            <person name="Kang Z.D."/>
            <person name="Jia W.X."/>
        </authorList>
    </citation>
    <scope>NUCLEOTIDE SEQUENCE [LARGE SCALE GENOMIC DNA]</scope>
    <source>
        <strain evidence="1 2">RA-CH-1</strain>
    </source>
</reference>
<dbReference type="AlphaFoldDB" id="J9QX95"/>
<keyword evidence="2" id="KW-1185">Reference proteome</keyword>
<dbReference type="HOGENOM" id="CLU_2750321_0_0_10"/>
<dbReference type="PATRIC" id="fig|1228997.3.peg.131"/>
<proteinExistence type="predicted"/>
<gene>
    <name evidence="1" type="ORF">B739_0137</name>
</gene>
<name>J9QX95_RIEAN</name>
<dbReference type="EMBL" id="CP003787">
    <property type="protein sequence ID" value="AFR34745.1"/>
    <property type="molecule type" value="Genomic_DNA"/>
</dbReference>
<dbReference type="RefSeq" id="WP_014937221.1">
    <property type="nucleotide sequence ID" value="NC_018609.1"/>
</dbReference>